<name>A0ABS9CMX7_9FIRM</name>
<dbReference type="NCBIfam" id="TIGR01076">
    <property type="entry name" value="sortase_fam"/>
    <property type="match status" value="1"/>
</dbReference>
<comment type="caution">
    <text evidence="3">The sequence shown here is derived from an EMBL/GenBank/DDBJ whole genome shotgun (WGS) entry which is preliminary data.</text>
</comment>
<protein>
    <submittedName>
        <fullName evidence="3">Class C sortase</fullName>
    </submittedName>
</protein>
<dbReference type="EMBL" id="JAFBIT010000001">
    <property type="protein sequence ID" value="MCF2652212.1"/>
    <property type="molecule type" value="Genomic_DNA"/>
</dbReference>
<keyword evidence="2" id="KW-1133">Transmembrane helix</keyword>
<feature type="non-terminal residue" evidence="3">
    <location>
        <position position="1"/>
    </location>
</feature>
<dbReference type="Pfam" id="PF04203">
    <property type="entry name" value="Sortase"/>
    <property type="match status" value="1"/>
</dbReference>
<evidence type="ECO:0000256" key="2">
    <source>
        <dbReference type="SAM" id="Phobius"/>
    </source>
</evidence>
<keyword evidence="2" id="KW-0472">Membrane</keyword>
<keyword evidence="2" id="KW-0812">Transmembrane</keyword>
<dbReference type="Gene3D" id="2.40.260.10">
    <property type="entry name" value="Sortase"/>
    <property type="match status" value="1"/>
</dbReference>
<organism evidence="3 4">
    <name type="scientific">Anaeromassilibacillus senegalensis</name>
    <dbReference type="NCBI Taxonomy" id="1673717"/>
    <lineage>
        <taxon>Bacteria</taxon>
        <taxon>Bacillati</taxon>
        <taxon>Bacillota</taxon>
        <taxon>Clostridia</taxon>
        <taxon>Eubacteriales</taxon>
        <taxon>Acutalibacteraceae</taxon>
        <taxon>Anaeromassilibacillus</taxon>
    </lineage>
</organism>
<dbReference type="RefSeq" id="WP_235323229.1">
    <property type="nucleotide sequence ID" value="NZ_JAFBIT010000001.1"/>
</dbReference>
<gene>
    <name evidence="3" type="ORF">JQM67_06325</name>
</gene>
<evidence type="ECO:0000313" key="3">
    <source>
        <dbReference type="EMBL" id="MCF2652212.1"/>
    </source>
</evidence>
<dbReference type="SUPFAM" id="SSF63817">
    <property type="entry name" value="Sortase"/>
    <property type="match status" value="1"/>
</dbReference>
<keyword evidence="4" id="KW-1185">Reference proteome</keyword>
<keyword evidence="1" id="KW-0378">Hydrolase</keyword>
<accession>A0ABS9CMX7</accession>
<sequence>IMGYIEIDSLDVSLPIYHGTDEAVLQIAVGHLDWSSLPVGGESTHCVLSGHRGLPSAKLFTNLDKLREGDIFLLRILDEVLTYEVDQILIVEPQEVGALQIVEGQDYCTLVTCTPYGINTHRLLVRGHRVENSPEALTVHVTADALQIEPIIVAPLIAAPILLVLLIALLLPRRGKNRRKDK</sequence>
<proteinExistence type="predicted"/>
<dbReference type="InterPro" id="IPR042002">
    <property type="entry name" value="Sortase_C"/>
</dbReference>
<dbReference type="CDD" id="cd05827">
    <property type="entry name" value="Sortase_C"/>
    <property type="match status" value="1"/>
</dbReference>
<dbReference type="InterPro" id="IPR023365">
    <property type="entry name" value="Sortase_dom-sf"/>
</dbReference>
<evidence type="ECO:0000256" key="1">
    <source>
        <dbReference type="ARBA" id="ARBA00022801"/>
    </source>
</evidence>
<dbReference type="Proteomes" id="UP001299220">
    <property type="component" value="Unassembled WGS sequence"/>
</dbReference>
<reference evidence="3 4" key="1">
    <citation type="submission" date="2020-12" db="EMBL/GenBank/DDBJ databases">
        <title>Whole genome sequences of gut porcine anaerobes.</title>
        <authorList>
            <person name="Kubasova T."/>
            <person name="Jahodarova E."/>
            <person name="Rychlik I."/>
        </authorList>
    </citation>
    <scope>NUCLEOTIDE SEQUENCE [LARGE SCALE GENOMIC DNA]</scope>
    <source>
        <strain evidence="3 4">An867</strain>
    </source>
</reference>
<feature type="transmembrane region" description="Helical" evidence="2">
    <location>
        <begin position="151"/>
        <end position="172"/>
    </location>
</feature>
<dbReference type="NCBIfam" id="NF033745">
    <property type="entry name" value="class_C_sortase"/>
    <property type="match status" value="1"/>
</dbReference>
<dbReference type="InterPro" id="IPR005754">
    <property type="entry name" value="Sortase"/>
</dbReference>
<evidence type="ECO:0000313" key="4">
    <source>
        <dbReference type="Proteomes" id="UP001299220"/>
    </source>
</evidence>